<dbReference type="KEGG" id="slp:Slip_0532"/>
<dbReference type="OrthoDB" id="9780120at2"/>
<dbReference type="InterPro" id="IPR051805">
    <property type="entry name" value="Dehydratase_Activator_Redct"/>
</dbReference>
<protein>
    <recommendedName>
        <fullName evidence="3">DUF2229 domain-containing protein</fullName>
    </recommendedName>
</protein>
<reference evidence="1 2" key="2">
    <citation type="journal article" date="2010" name="Stand. Genomic Sci.">
        <title>Complete genome sequence of Syntrophothermus lipocalidus type strain (TGB-C1).</title>
        <authorList>
            <person name="Djao O.D."/>
            <person name="Zhang X."/>
            <person name="Lucas S."/>
            <person name="Lapidus A."/>
            <person name="Del Rio T.G."/>
            <person name="Nolan M."/>
            <person name="Tice H."/>
            <person name="Cheng J.F."/>
            <person name="Han C."/>
            <person name="Tapia R."/>
            <person name="Goodwin L."/>
            <person name="Pitluck S."/>
            <person name="Liolios K."/>
            <person name="Ivanova N."/>
            <person name="Mavromatis K."/>
            <person name="Mikhailova N."/>
            <person name="Ovchinnikova G."/>
            <person name="Pati A."/>
            <person name="Brambilla E."/>
            <person name="Chen A."/>
            <person name="Palaniappan K."/>
            <person name="Land M."/>
            <person name="Hauser L."/>
            <person name="Chang Y.J."/>
            <person name="Jeffries C.D."/>
            <person name="Rohde M."/>
            <person name="Sikorski J."/>
            <person name="Spring S."/>
            <person name="Goker M."/>
            <person name="Detter J.C."/>
            <person name="Woyke T."/>
            <person name="Bristow J."/>
            <person name="Eisen J.A."/>
            <person name="Markowitz V."/>
            <person name="Hugenholtz P."/>
            <person name="Kyrpides N.C."/>
            <person name="Klenk H.P."/>
        </authorList>
    </citation>
    <scope>NUCLEOTIDE SEQUENCE [LARGE SCALE GENOMIC DNA]</scope>
    <source>
        <strain evidence="2">DSM 12680 / TGB-C1</strain>
    </source>
</reference>
<evidence type="ECO:0000313" key="1">
    <source>
        <dbReference type="EMBL" id="ADI01316.1"/>
    </source>
</evidence>
<name>D7CKT1_SYNLT</name>
<dbReference type="Proteomes" id="UP000000378">
    <property type="component" value="Chromosome"/>
</dbReference>
<dbReference type="Gene3D" id="3.40.50.11900">
    <property type="match status" value="1"/>
</dbReference>
<gene>
    <name evidence="1" type="ordered locus">Slip_0532</name>
</gene>
<evidence type="ECO:0008006" key="3">
    <source>
        <dbReference type="Google" id="ProtNLM"/>
    </source>
</evidence>
<dbReference type="PANTHER" id="PTHR32329">
    <property type="entry name" value="BIFUNCTIONAL PROTEIN [INCLUDES 2-HYDROXYACYL-COA DEHYDRATASE (N-TER) AND ITS ACTIVATOR DOMAIN (C_TERM)-RELATED"/>
    <property type="match status" value="1"/>
</dbReference>
<dbReference type="PANTHER" id="PTHR32329:SF2">
    <property type="entry name" value="BIFUNCTIONAL PROTEIN [INCLUDES 2-HYDROXYACYL-COA DEHYDRATASE (N-TER) AND ITS ACTIVATOR DOMAIN (C_TERM)"/>
    <property type="match status" value="1"/>
</dbReference>
<dbReference type="RefSeq" id="WP_013174718.1">
    <property type="nucleotide sequence ID" value="NC_014220.1"/>
</dbReference>
<sequence length="367" mass="40608">MKVTFPHMGNLWISVKSLFEGLNLEVVVPPPCSARTMELGVRHSPEFACLPLKINMGNFIEALENGADTIVMAGGWGPCRFGYYAQVEKDILVDLGFKFRLIVLEAPDSRLQDLIKQLKLLGQNVSFFKVVQAIRLGWEKLKAVDELESKLRYYLPRVLDPDRAEKVFAEGLKKVDRANTSMEIREAVLATSDELGGLPQNGCTPLRIGLVGEIYTLLEPASNLRVERRLGRLGAEVKKTVSLPQWVNDHLLGGVLKVGSCREAVACSSPYLNDWVGGHGRETVGYTVQLARQGFDGVVQVGPLTCMPEIVAQSVLGKVSQVEGIPVMTMYFDEQSAEAGVQTRLEAFIDMVRHRKRMNNGSLFSCT</sequence>
<organism evidence="1 2">
    <name type="scientific">Syntrophothermus lipocalidus (strain DSM 12680 / TGB-C1)</name>
    <dbReference type="NCBI Taxonomy" id="643648"/>
    <lineage>
        <taxon>Bacteria</taxon>
        <taxon>Bacillati</taxon>
        <taxon>Bacillota</taxon>
        <taxon>Clostridia</taxon>
        <taxon>Eubacteriales</taxon>
        <taxon>Syntrophomonadaceae</taxon>
        <taxon>Syntrophothermus</taxon>
    </lineage>
</organism>
<reference evidence="2" key="1">
    <citation type="journal article" date="2010" name="Stand. Genomic Sci.">
        <title>Complete genome sequence of Syntrophothermus lipocalidus type strain (TGB-C1T).</title>
        <authorList>
            <consortium name="US DOE Joint Genome Institute (JGI-PGF)"/>
            <person name="Djao O."/>
            <person name="Zhang X."/>
            <person name="Lucas S."/>
            <person name="Lapidus A."/>
            <person name="Glavina Del Rio T."/>
            <person name="Nolan M."/>
            <person name="Tice H."/>
            <person name="Cheng J."/>
            <person name="Han C."/>
            <person name="Tapia R."/>
            <person name="Goodwin L."/>
            <person name="Pitluck S."/>
            <person name="Liolios K."/>
            <person name="Ivanova N."/>
            <person name="Mavromatis K."/>
            <person name="Mikhailova N."/>
            <person name="Ovchinnikova G."/>
            <person name="Pati A."/>
            <person name="Brambilla E."/>
            <person name="Chen A."/>
            <person name="Palaniappan K."/>
            <person name="Land M."/>
            <person name="Hauser L."/>
            <person name="Chang Y."/>
            <person name="Jeffries C."/>
            <person name="Rohde M."/>
            <person name="Sikorski J."/>
            <person name="Spring S."/>
            <person name="Goker M."/>
            <person name="Detter J."/>
            <person name="Woyke T."/>
            <person name="Bristow J."/>
            <person name="Eisen J."/>
            <person name="Markowitz V."/>
            <person name="Hugenholtz P."/>
            <person name="Kyrpides N."/>
            <person name="Klenk H."/>
        </authorList>
    </citation>
    <scope>NUCLEOTIDE SEQUENCE [LARGE SCALE GENOMIC DNA]</scope>
    <source>
        <strain evidence="2">DSM 12680 / TGB-C1</strain>
    </source>
</reference>
<dbReference type="eggNOG" id="COG3581">
    <property type="taxonomic scope" value="Bacteria"/>
</dbReference>
<dbReference type="AlphaFoldDB" id="D7CKT1"/>
<dbReference type="STRING" id="643648.Slip_0532"/>
<dbReference type="HOGENOM" id="CLU_057460_0_0_9"/>
<proteinExistence type="predicted"/>
<keyword evidence="2" id="KW-1185">Reference proteome</keyword>
<dbReference type="EMBL" id="CP002048">
    <property type="protein sequence ID" value="ADI01316.1"/>
    <property type="molecule type" value="Genomic_DNA"/>
</dbReference>
<evidence type="ECO:0000313" key="2">
    <source>
        <dbReference type="Proteomes" id="UP000000378"/>
    </source>
</evidence>
<accession>D7CKT1</accession>